<dbReference type="PANTHER" id="PTHR14503">
    <property type="entry name" value="MITOCHONDRIAL RIBOSOMAL PROTEIN 34 FAMILY MEMBER"/>
    <property type="match status" value="1"/>
</dbReference>
<dbReference type="InterPro" id="IPR000271">
    <property type="entry name" value="Ribosomal_bL34"/>
</dbReference>
<comment type="similarity">
    <text evidence="1">Belongs to the bacterial ribosomal protein bL34 family.</text>
</comment>
<dbReference type="Proteomes" id="UP001521116">
    <property type="component" value="Unassembled WGS sequence"/>
</dbReference>
<evidence type="ECO:0000256" key="4">
    <source>
        <dbReference type="SAM" id="MobiDB-lite"/>
    </source>
</evidence>
<comment type="caution">
    <text evidence="5">The sequence shown here is derived from an EMBL/GenBank/DDBJ whole genome shotgun (WGS) entry which is preliminary data.</text>
</comment>
<dbReference type="NCBIfam" id="TIGR01030">
    <property type="entry name" value="rpmH_bact"/>
    <property type="match status" value="1"/>
</dbReference>
<evidence type="ECO:0008006" key="7">
    <source>
        <dbReference type="Google" id="ProtNLM"/>
    </source>
</evidence>
<evidence type="ECO:0000256" key="3">
    <source>
        <dbReference type="ARBA" id="ARBA00023274"/>
    </source>
</evidence>
<name>A0ABR3SG86_9PEZI</name>
<evidence type="ECO:0000313" key="5">
    <source>
        <dbReference type="EMBL" id="KAL1618988.1"/>
    </source>
</evidence>
<dbReference type="Gene3D" id="1.10.287.3980">
    <property type="match status" value="1"/>
</dbReference>
<evidence type="ECO:0000256" key="2">
    <source>
        <dbReference type="ARBA" id="ARBA00022980"/>
    </source>
</evidence>
<dbReference type="EMBL" id="JAJVDC020000196">
    <property type="protein sequence ID" value="KAL1618988.1"/>
    <property type="molecule type" value="Genomic_DNA"/>
</dbReference>
<sequence>MHAAIAQPSQTSAATAAADAPDVLPKISTHPALQGIQVRNGPRDTYKPTNLVRKRRHGFLSRIRTRKGRATLKRRKAKGRSTLSH</sequence>
<evidence type="ECO:0000313" key="6">
    <source>
        <dbReference type="Proteomes" id="UP001521116"/>
    </source>
</evidence>
<keyword evidence="2" id="KW-0689">Ribosomal protein</keyword>
<accession>A0ABR3SG86</accession>
<dbReference type="PANTHER" id="PTHR14503:SF4">
    <property type="entry name" value="LARGE RIBOSOMAL SUBUNIT PROTEIN BL34M"/>
    <property type="match status" value="1"/>
</dbReference>
<proteinExistence type="inferred from homology"/>
<feature type="region of interest" description="Disordered" evidence="4">
    <location>
        <begin position="25"/>
        <end position="48"/>
    </location>
</feature>
<reference evidence="5 6" key="1">
    <citation type="submission" date="2024-02" db="EMBL/GenBank/DDBJ databases">
        <title>De novo assembly and annotation of 12 fungi associated with fruit tree decline syndrome in Ontario, Canada.</title>
        <authorList>
            <person name="Sulman M."/>
            <person name="Ellouze W."/>
            <person name="Ilyukhin E."/>
        </authorList>
    </citation>
    <scope>NUCLEOTIDE SEQUENCE [LARGE SCALE GENOMIC DNA]</scope>
    <source>
        <strain evidence="5 6">M1-105</strain>
    </source>
</reference>
<dbReference type="HAMAP" id="MF_00391">
    <property type="entry name" value="Ribosomal_bL34"/>
    <property type="match status" value="1"/>
</dbReference>
<dbReference type="Pfam" id="PF00468">
    <property type="entry name" value="Ribosomal_L34"/>
    <property type="match status" value="1"/>
</dbReference>
<gene>
    <name evidence="5" type="ORF">SLS56_010306</name>
</gene>
<organism evidence="5 6">
    <name type="scientific">Neofusicoccum ribis</name>
    <dbReference type="NCBI Taxonomy" id="45134"/>
    <lineage>
        <taxon>Eukaryota</taxon>
        <taxon>Fungi</taxon>
        <taxon>Dikarya</taxon>
        <taxon>Ascomycota</taxon>
        <taxon>Pezizomycotina</taxon>
        <taxon>Dothideomycetes</taxon>
        <taxon>Dothideomycetes incertae sedis</taxon>
        <taxon>Botryosphaeriales</taxon>
        <taxon>Botryosphaeriaceae</taxon>
        <taxon>Neofusicoccum</taxon>
    </lineage>
</organism>
<keyword evidence="3" id="KW-0687">Ribonucleoprotein</keyword>
<keyword evidence="6" id="KW-1185">Reference proteome</keyword>
<protein>
    <recommendedName>
        <fullName evidence="7">Ribosomal protein L34</fullName>
    </recommendedName>
</protein>
<evidence type="ECO:0000256" key="1">
    <source>
        <dbReference type="ARBA" id="ARBA00010111"/>
    </source>
</evidence>